<dbReference type="SMART" id="SM00717">
    <property type="entry name" value="SANT"/>
    <property type="match status" value="1"/>
</dbReference>
<dbReference type="EMBL" id="CAJNOK010010706">
    <property type="protein sequence ID" value="CAF1122692.1"/>
    <property type="molecule type" value="Genomic_DNA"/>
</dbReference>
<dbReference type="Proteomes" id="UP000677228">
    <property type="component" value="Unassembled WGS sequence"/>
</dbReference>
<evidence type="ECO:0000256" key="1">
    <source>
        <dbReference type="SAM" id="MobiDB-lite"/>
    </source>
</evidence>
<evidence type="ECO:0000313" key="4">
    <source>
        <dbReference type="EMBL" id="CAF1330033.1"/>
    </source>
</evidence>
<feature type="region of interest" description="Disordered" evidence="1">
    <location>
        <begin position="316"/>
        <end position="337"/>
    </location>
</feature>
<feature type="region of interest" description="Disordered" evidence="1">
    <location>
        <begin position="1"/>
        <end position="52"/>
    </location>
</feature>
<evidence type="ECO:0000313" key="7">
    <source>
        <dbReference type="Proteomes" id="UP000663829"/>
    </source>
</evidence>
<feature type="compositionally biased region" description="Pro residues" evidence="1">
    <location>
        <begin position="113"/>
        <end position="123"/>
    </location>
</feature>
<dbReference type="SUPFAM" id="SSF46689">
    <property type="entry name" value="Homeodomain-like"/>
    <property type="match status" value="1"/>
</dbReference>
<protein>
    <recommendedName>
        <fullName evidence="2">Myb-like domain-containing protein</fullName>
    </recommendedName>
</protein>
<dbReference type="GO" id="GO:0070898">
    <property type="term" value="P:RNA polymerase III preinitiation complex assembly"/>
    <property type="evidence" value="ECO:0007669"/>
    <property type="project" value="TreeGrafter"/>
</dbReference>
<evidence type="ECO:0000313" key="6">
    <source>
        <dbReference type="EMBL" id="CAF4182705.1"/>
    </source>
</evidence>
<evidence type="ECO:0000313" key="5">
    <source>
        <dbReference type="EMBL" id="CAF3898160.1"/>
    </source>
</evidence>
<dbReference type="Proteomes" id="UP000663829">
    <property type="component" value="Unassembled WGS sequence"/>
</dbReference>
<dbReference type="CDD" id="cd00167">
    <property type="entry name" value="SANT"/>
    <property type="match status" value="1"/>
</dbReference>
<dbReference type="Pfam" id="PF15963">
    <property type="entry name" value="Myb_DNA-bind_7"/>
    <property type="match status" value="1"/>
</dbReference>
<feature type="compositionally biased region" description="Polar residues" evidence="1">
    <location>
        <begin position="33"/>
        <end position="51"/>
    </location>
</feature>
<dbReference type="PANTHER" id="PTHR22929">
    <property type="entry name" value="RNA POLYMERASE III TRANSCRIPTION INITIATION FACTOR B"/>
    <property type="match status" value="1"/>
</dbReference>
<dbReference type="EMBL" id="CAJOBC010052603">
    <property type="protein sequence ID" value="CAF4182705.1"/>
    <property type="molecule type" value="Genomic_DNA"/>
</dbReference>
<dbReference type="Gene3D" id="1.10.10.60">
    <property type="entry name" value="Homeodomain-like"/>
    <property type="match status" value="1"/>
</dbReference>
<dbReference type="PANTHER" id="PTHR22929:SF0">
    <property type="entry name" value="TRANSCRIPTION FACTOR TFIIIB COMPONENT B'' HOMOLOG"/>
    <property type="match status" value="1"/>
</dbReference>
<dbReference type="InterPro" id="IPR039467">
    <property type="entry name" value="TFIIIB_B''_Myb"/>
</dbReference>
<dbReference type="Proteomes" id="UP000681722">
    <property type="component" value="Unassembled WGS sequence"/>
</dbReference>
<feature type="compositionally biased region" description="Basic and acidic residues" evidence="1">
    <location>
        <begin position="550"/>
        <end position="560"/>
    </location>
</feature>
<comment type="caution">
    <text evidence="4">The sequence shown here is derived from an EMBL/GenBank/DDBJ whole genome shotgun (WGS) entry which is preliminary data.</text>
</comment>
<feature type="domain" description="Myb-like" evidence="2">
    <location>
        <begin position="412"/>
        <end position="460"/>
    </location>
</feature>
<feature type="region of interest" description="Disordered" evidence="1">
    <location>
        <begin position="549"/>
        <end position="569"/>
    </location>
</feature>
<dbReference type="InterPro" id="IPR009057">
    <property type="entry name" value="Homeodomain-like_sf"/>
</dbReference>
<evidence type="ECO:0000313" key="3">
    <source>
        <dbReference type="EMBL" id="CAF1122692.1"/>
    </source>
</evidence>
<dbReference type="OrthoDB" id="272624at2759"/>
<reference evidence="4" key="1">
    <citation type="submission" date="2021-02" db="EMBL/GenBank/DDBJ databases">
        <authorList>
            <person name="Nowell W R."/>
        </authorList>
    </citation>
    <scope>NUCLEOTIDE SEQUENCE</scope>
</reference>
<proteinExistence type="predicted"/>
<dbReference type="GO" id="GO:0000126">
    <property type="term" value="C:transcription factor TFIIIB complex"/>
    <property type="evidence" value="ECO:0007669"/>
    <property type="project" value="TreeGrafter"/>
</dbReference>
<keyword evidence="7" id="KW-1185">Reference proteome</keyword>
<dbReference type="Proteomes" id="UP000682733">
    <property type="component" value="Unassembled WGS sequence"/>
</dbReference>
<name>A0A815FSC6_9BILA</name>
<feature type="region of interest" description="Disordered" evidence="1">
    <location>
        <begin position="141"/>
        <end position="172"/>
    </location>
</feature>
<dbReference type="GO" id="GO:0001156">
    <property type="term" value="F:TFIIIC-class transcription factor complex binding"/>
    <property type="evidence" value="ECO:0007669"/>
    <property type="project" value="TreeGrafter"/>
</dbReference>
<dbReference type="AlphaFoldDB" id="A0A815FSC6"/>
<evidence type="ECO:0000259" key="2">
    <source>
        <dbReference type="SMART" id="SM00717"/>
    </source>
</evidence>
<accession>A0A815FSC6</accession>
<dbReference type="EMBL" id="CAJNOQ010013852">
    <property type="protein sequence ID" value="CAF1330033.1"/>
    <property type="molecule type" value="Genomic_DNA"/>
</dbReference>
<dbReference type="EMBL" id="CAJOBA010018052">
    <property type="protein sequence ID" value="CAF3898160.1"/>
    <property type="molecule type" value="Genomic_DNA"/>
</dbReference>
<organism evidence="4 7">
    <name type="scientific">Didymodactylos carnosus</name>
    <dbReference type="NCBI Taxonomy" id="1234261"/>
    <lineage>
        <taxon>Eukaryota</taxon>
        <taxon>Metazoa</taxon>
        <taxon>Spiralia</taxon>
        <taxon>Gnathifera</taxon>
        <taxon>Rotifera</taxon>
        <taxon>Eurotatoria</taxon>
        <taxon>Bdelloidea</taxon>
        <taxon>Philodinida</taxon>
        <taxon>Philodinidae</taxon>
        <taxon>Didymodactylos</taxon>
    </lineage>
</organism>
<gene>
    <name evidence="4" type="ORF">GPM918_LOCUS29901</name>
    <name evidence="3" type="ORF">OVA965_LOCUS20260</name>
    <name evidence="6" type="ORF">SRO942_LOCUS30496</name>
    <name evidence="5" type="ORF">TMI583_LOCUS20586</name>
</gene>
<sequence>MAFRRPRINVKPNVNRANPPTSQSKITSSLSSDYNENNSNEASSLPPSNNLDVDDQLHQKIIADPLVKTSSDVITALSTSISQESDLLPPPTLPSLTIQEIPLLSVNGESSEPPLPLPPPPPSLHQHPLIRRKVAPNIKSSIHHRPQSASCSGTESETELSKTSTAKNYNKPILLPSSTTVSEIKNELRDKHDQLDEQPKQRQQDVNVILKEDVASVPNVEQEKDVDSIITTSNELKISREYLQQYITYRAQRQAAKLEPDMVRFFSDARTNSDFVFIVSLKTIRKRRAAAMEKFADKGQVDTTKLKLADFVHYNPSDNPMPKKAKTSEADDDTATEQNTILTRKESIARDATEHSSAPQLKLDANGALIVDEESLYIRNTFDDIIPRKTIVLEGRFNDDNLTHQSYRKVGRRKRWNAKDTLRFYQALKMCGTDFTLISRVFPNRTRDDIRRKFKTEDKANRTLIDSALRQRTHFDLTCFFSPSEESSDTIKQKRRPKKPKEKSVEFIEDENDDSLDVANTIEVTTTTEYPTTMCNLNNQTKQINTTIESKVEQHSHSTTEEEQEDSSNLVDTCNISNMNELVNILENIDGSHLLFVHATDETTGLDRIDIHVVVPDQSTDIDNERQTPLISSDS</sequence>
<feature type="compositionally biased region" description="Low complexity" evidence="1">
    <location>
        <begin position="22"/>
        <end position="32"/>
    </location>
</feature>
<dbReference type="InterPro" id="IPR001005">
    <property type="entry name" value="SANT/Myb"/>
</dbReference>
<feature type="region of interest" description="Disordered" evidence="1">
    <location>
        <begin position="107"/>
        <end position="127"/>
    </location>
</feature>